<dbReference type="CDD" id="cd00520">
    <property type="entry name" value="RRF"/>
    <property type="match status" value="1"/>
</dbReference>
<dbReference type="GO" id="GO:0043023">
    <property type="term" value="F:ribosomal large subunit binding"/>
    <property type="evidence" value="ECO:0007669"/>
    <property type="project" value="TreeGrafter"/>
</dbReference>
<evidence type="ECO:0000256" key="7">
    <source>
        <dbReference type="SAM" id="Coils"/>
    </source>
</evidence>
<gene>
    <name evidence="6" type="primary">frr</name>
    <name evidence="9" type="ORF">SP60_05715</name>
</gene>
<dbReference type="GO" id="GO:0002184">
    <property type="term" value="P:cytoplasmic translational termination"/>
    <property type="evidence" value="ECO:0007669"/>
    <property type="project" value="TreeGrafter"/>
</dbReference>
<dbReference type="InterPro" id="IPR002661">
    <property type="entry name" value="Ribosome_recyc_fac"/>
</dbReference>
<dbReference type="InterPro" id="IPR036191">
    <property type="entry name" value="RRF_sf"/>
</dbReference>
<dbReference type="Gene3D" id="1.10.132.20">
    <property type="entry name" value="Ribosome-recycling factor"/>
    <property type="match status" value="1"/>
</dbReference>
<dbReference type="PANTHER" id="PTHR20982">
    <property type="entry name" value="RIBOSOME RECYCLING FACTOR"/>
    <property type="match status" value="1"/>
</dbReference>
<dbReference type="AlphaFoldDB" id="A0A0M3TUD7"/>
<dbReference type="PANTHER" id="PTHR20982:SF3">
    <property type="entry name" value="MITOCHONDRIAL RIBOSOME RECYCLING FACTOR PSEUDO 1"/>
    <property type="match status" value="1"/>
</dbReference>
<organism evidence="9 10">
    <name type="scientific">Candidatus Thioglobus autotrophicus</name>
    <dbReference type="NCBI Taxonomy" id="1705394"/>
    <lineage>
        <taxon>Bacteria</taxon>
        <taxon>Pseudomonadati</taxon>
        <taxon>Pseudomonadota</taxon>
        <taxon>Gammaproteobacteria</taxon>
        <taxon>Candidatus Pseudothioglobaceae</taxon>
        <taxon>Candidatus Thioglobus</taxon>
    </lineage>
</organism>
<evidence type="ECO:0000259" key="8">
    <source>
        <dbReference type="Pfam" id="PF01765"/>
    </source>
</evidence>
<evidence type="ECO:0000313" key="10">
    <source>
        <dbReference type="Proteomes" id="UP000058020"/>
    </source>
</evidence>
<dbReference type="RefSeq" id="WP_053951713.1">
    <property type="nucleotide sequence ID" value="NZ_CP010552.1"/>
</dbReference>
<keyword evidence="4 6" id="KW-0648">Protein biosynthesis</keyword>
<comment type="function">
    <text evidence="5 6">Responsible for the release of ribosomes from messenger RNA at the termination of protein biosynthesis. May increase the efficiency of translation by recycling ribosomes from one round of translation to another.</text>
</comment>
<reference evidence="9 10" key="1">
    <citation type="journal article" date="2015" name="Genome Announc.">
        <title>Genome Sequence of 'Candidatus Thioglobus autotrophica' Strain EF1, a Chemoautotroph from the SUP05 Clade of Marine Gammaproteobacteria.</title>
        <authorList>
            <person name="Shah V."/>
            <person name="Morris R.M."/>
        </authorList>
    </citation>
    <scope>NUCLEOTIDE SEQUENCE [LARGE SCALE GENOMIC DNA]</scope>
    <source>
        <strain evidence="9 10">EF1</strain>
    </source>
</reference>
<evidence type="ECO:0000256" key="4">
    <source>
        <dbReference type="ARBA" id="ARBA00022917"/>
    </source>
</evidence>
<sequence>MLAEIQQDAKERMGKSVDSLETNFGKIRAGRAHPSLLEQVQVEYYGSMVPLSQVGNIVAEDSRTLKVSVWEKDMSAAVEKAIMTSDLGLNPQTMGQVIRIPLPPLTEERRRDLVKVVRDEAEHAKIAIRNIRRDANGDFKDLLKEKEISEDEARKAEENVQKITDASVKEVEAKLTEKENSLLEI</sequence>
<dbReference type="HAMAP" id="MF_00040">
    <property type="entry name" value="RRF"/>
    <property type="match status" value="1"/>
</dbReference>
<name>A0A0M3TUD7_9GAMM</name>
<comment type="subcellular location">
    <subcellularLocation>
        <location evidence="1 6">Cytoplasm</location>
    </subcellularLocation>
</comment>
<evidence type="ECO:0000256" key="1">
    <source>
        <dbReference type="ARBA" id="ARBA00004496"/>
    </source>
</evidence>
<feature type="coiled-coil region" evidence="7">
    <location>
        <begin position="139"/>
        <end position="166"/>
    </location>
</feature>
<dbReference type="STRING" id="1705394.SP60_05715"/>
<protein>
    <recommendedName>
        <fullName evidence="6">Ribosome-recycling factor</fullName>
        <shortName evidence="6">RRF</shortName>
    </recommendedName>
    <alternativeName>
        <fullName evidence="6">Ribosome-releasing factor</fullName>
    </alternativeName>
</protein>
<dbReference type="PATRIC" id="fig|1705394.5.peg.1142"/>
<dbReference type="FunFam" id="3.30.1360.40:FF:000001">
    <property type="entry name" value="Ribosome-recycling factor"/>
    <property type="match status" value="1"/>
</dbReference>
<keyword evidence="3 6" id="KW-0963">Cytoplasm</keyword>
<evidence type="ECO:0000256" key="6">
    <source>
        <dbReference type="HAMAP-Rule" id="MF_00040"/>
    </source>
</evidence>
<proteinExistence type="inferred from homology"/>
<dbReference type="FunFam" id="1.10.132.20:FF:000001">
    <property type="entry name" value="Ribosome-recycling factor"/>
    <property type="match status" value="1"/>
</dbReference>
<keyword evidence="10" id="KW-1185">Reference proteome</keyword>
<dbReference type="OrthoDB" id="9804006at2"/>
<feature type="domain" description="Ribosome recycling factor" evidence="8">
    <location>
        <begin position="20"/>
        <end position="183"/>
    </location>
</feature>
<dbReference type="KEGG" id="tho:SP60_05715"/>
<evidence type="ECO:0000256" key="5">
    <source>
        <dbReference type="ARBA" id="ARBA00025050"/>
    </source>
</evidence>
<accession>A0A0M3TUD7</accession>
<evidence type="ECO:0000256" key="2">
    <source>
        <dbReference type="ARBA" id="ARBA00005912"/>
    </source>
</evidence>
<evidence type="ECO:0000313" key="9">
    <source>
        <dbReference type="EMBL" id="ALE52745.1"/>
    </source>
</evidence>
<comment type="similarity">
    <text evidence="2 6">Belongs to the RRF family.</text>
</comment>
<evidence type="ECO:0000256" key="3">
    <source>
        <dbReference type="ARBA" id="ARBA00022490"/>
    </source>
</evidence>
<dbReference type="Pfam" id="PF01765">
    <property type="entry name" value="RRF"/>
    <property type="match status" value="1"/>
</dbReference>
<keyword evidence="7" id="KW-0175">Coiled coil</keyword>
<dbReference type="Gene3D" id="3.30.1360.40">
    <property type="match status" value="1"/>
</dbReference>
<dbReference type="Proteomes" id="UP000058020">
    <property type="component" value="Chromosome"/>
</dbReference>
<dbReference type="SUPFAM" id="SSF55194">
    <property type="entry name" value="Ribosome recycling factor, RRF"/>
    <property type="match status" value="1"/>
</dbReference>
<dbReference type="GO" id="GO:0005829">
    <property type="term" value="C:cytosol"/>
    <property type="evidence" value="ECO:0007669"/>
    <property type="project" value="GOC"/>
</dbReference>
<dbReference type="EMBL" id="CP010552">
    <property type="protein sequence ID" value="ALE52745.1"/>
    <property type="molecule type" value="Genomic_DNA"/>
</dbReference>
<dbReference type="NCBIfam" id="TIGR00496">
    <property type="entry name" value="frr"/>
    <property type="match status" value="1"/>
</dbReference>
<dbReference type="InterPro" id="IPR023584">
    <property type="entry name" value="Ribosome_recyc_fac_dom"/>
</dbReference>